<reference evidence="3" key="1">
    <citation type="submission" date="2021-03" db="EMBL/GenBank/DDBJ databases">
        <title>Sagittula salina sp. nov. strain M10.9X isolated from the marine waste.</title>
        <authorList>
            <person name="Satari L."/>
            <person name="Molina-Menor E."/>
            <person name="Vidal-Verdu A."/>
            <person name="Pascual J."/>
            <person name="Pereto J."/>
            <person name="Porcar M."/>
        </authorList>
    </citation>
    <scope>NUCLEOTIDE SEQUENCE</scope>
    <source>
        <strain evidence="3">M10.9X</strain>
    </source>
</reference>
<dbReference type="Gene3D" id="2.60.200.20">
    <property type="match status" value="1"/>
</dbReference>
<dbReference type="CDD" id="cd00060">
    <property type="entry name" value="FHA"/>
    <property type="match status" value="1"/>
</dbReference>
<name>A0A940S5C3_9RHOB</name>
<dbReference type="Pfam" id="PF00498">
    <property type="entry name" value="FHA"/>
    <property type="match status" value="1"/>
</dbReference>
<feature type="domain" description="FHA" evidence="2">
    <location>
        <begin position="31"/>
        <end position="81"/>
    </location>
</feature>
<proteinExistence type="predicted"/>
<dbReference type="PRINTS" id="PR01217">
    <property type="entry name" value="PRICHEXTENSN"/>
</dbReference>
<feature type="region of interest" description="Disordered" evidence="1">
    <location>
        <begin position="168"/>
        <end position="389"/>
    </location>
</feature>
<dbReference type="InterPro" id="IPR000253">
    <property type="entry name" value="FHA_dom"/>
</dbReference>
<dbReference type="PROSITE" id="PS50006">
    <property type="entry name" value="FHA_DOMAIN"/>
    <property type="match status" value="1"/>
</dbReference>
<dbReference type="Pfam" id="PF20232">
    <property type="entry name" value="T6SS_FHA_C"/>
    <property type="match status" value="1"/>
</dbReference>
<dbReference type="InterPro" id="IPR046883">
    <property type="entry name" value="T6SS_FHA_C"/>
</dbReference>
<feature type="compositionally biased region" description="Pro residues" evidence="1">
    <location>
        <begin position="331"/>
        <end position="361"/>
    </location>
</feature>
<feature type="compositionally biased region" description="Gly residues" evidence="1">
    <location>
        <begin position="282"/>
        <end position="294"/>
    </location>
</feature>
<evidence type="ECO:0000256" key="1">
    <source>
        <dbReference type="SAM" id="MobiDB-lite"/>
    </source>
</evidence>
<dbReference type="NCBIfam" id="TIGR03354">
    <property type="entry name" value="VI_FHA"/>
    <property type="match status" value="1"/>
</dbReference>
<comment type="caution">
    <text evidence="3">The sequence shown here is derived from an EMBL/GenBank/DDBJ whole genome shotgun (WGS) entry which is preliminary data.</text>
</comment>
<feature type="compositionally biased region" description="Low complexity" evidence="1">
    <location>
        <begin position="362"/>
        <end position="373"/>
    </location>
</feature>
<evidence type="ECO:0000259" key="2">
    <source>
        <dbReference type="PROSITE" id="PS50006"/>
    </source>
</evidence>
<keyword evidence="4" id="KW-1185">Reference proteome</keyword>
<dbReference type="SMART" id="SM00240">
    <property type="entry name" value="FHA"/>
    <property type="match status" value="1"/>
</dbReference>
<feature type="compositionally biased region" description="Low complexity" evidence="1">
    <location>
        <begin position="264"/>
        <end position="281"/>
    </location>
</feature>
<evidence type="ECO:0000313" key="3">
    <source>
        <dbReference type="EMBL" id="MBP0484999.1"/>
    </source>
</evidence>
<dbReference type="Proteomes" id="UP000675940">
    <property type="component" value="Unassembled WGS sequence"/>
</dbReference>
<dbReference type="SUPFAM" id="SSF49879">
    <property type="entry name" value="SMAD/FHA domain"/>
    <property type="match status" value="1"/>
</dbReference>
<dbReference type="AlphaFoldDB" id="A0A940S5C3"/>
<accession>A0A940S5C3</accession>
<gene>
    <name evidence="3" type="primary">tagH</name>
    <name evidence="3" type="ORF">J5474_21200</name>
</gene>
<sequence length="575" mass="60122">MSAMTLLLRIENFDQLENGGPTSLQLDGRSASVGRRASMDWSLPDPSKMISGHHFDITFEDGEYYLTDVSMNGTFVDGQRHRLEGRLHLKGGERLIVGHYIVGVTLQRVGAASQPPVAQDDPWGAFDPTGMQPVSGGRGGAGLDALNDGFVQVQRPAGGMKTETSLQLPMAGAGSGTGGIQTPTGWGQPLPPQPQQQVPGPSEEPFVAYVPTLGQEPDETPPATPLPEASRPAPQPRPSAPPSAEVPYTPTLGQDEAEAPVSYAPDPVAPEAVPAPSSGPPAGAGSGVGTGVVPGMGHDPGAMPGTGGSGPDPQGFAPAFGAPENPEGRVAPPPAPQPNAIPMPRPVPPGPPPAPPQPPQLPQYQPEAAPQAPVGAPADGPRGGDVGPALRAFCEGAGLDPKSVKPEQAVQLMHMLGRCVRVATEESMHMLKARADVKNFTRGGVRTMLSANANNPMKFMPDSQQALELMFVSPRDGFMTGSEAFKDALGDIRQHQEAVFRALQPALAEVFRGLSPEEIEAACESTGSNLLGKRSGKQWPTYVERWDQKAQAGEHGILDAFLQAFARAYAEANKS</sequence>
<evidence type="ECO:0000313" key="4">
    <source>
        <dbReference type="Proteomes" id="UP000675940"/>
    </source>
</evidence>
<protein>
    <submittedName>
        <fullName evidence="3">Type VI secretion system-associated FHA domain protein TagH</fullName>
    </submittedName>
</protein>
<organism evidence="3 4">
    <name type="scientific">Sagittula salina</name>
    <dbReference type="NCBI Taxonomy" id="2820268"/>
    <lineage>
        <taxon>Bacteria</taxon>
        <taxon>Pseudomonadati</taxon>
        <taxon>Pseudomonadota</taxon>
        <taxon>Alphaproteobacteria</taxon>
        <taxon>Rhodobacterales</taxon>
        <taxon>Roseobacteraceae</taxon>
        <taxon>Sagittula</taxon>
    </lineage>
</organism>
<dbReference type="InterPro" id="IPR017735">
    <property type="entry name" value="T6SS_FHA"/>
</dbReference>
<dbReference type="EMBL" id="JAGISH010000020">
    <property type="protein sequence ID" value="MBP0484999.1"/>
    <property type="molecule type" value="Genomic_DNA"/>
</dbReference>
<dbReference type="InterPro" id="IPR008984">
    <property type="entry name" value="SMAD_FHA_dom_sf"/>
</dbReference>